<dbReference type="InterPro" id="IPR038766">
    <property type="entry name" value="Membrane_comp_ABC_pdt"/>
</dbReference>
<dbReference type="STRING" id="295108.HT99x_00641"/>
<feature type="transmembrane region" description="Helical" evidence="6">
    <location>
        <begin position="783"/>
        <end position="803"/>
    </location>
</feature>
<feature type="transmembrane region" description="Helical" evidence="6">
    <location>
        <begin position="465"/>
        <end position="484"/>
    </location>
</feature>
<comment type="subcellular location">
    <subcellularLocation>
        <location evidence="1">Cell membrane</location>
        <topology evidence="1">Multi-pass membrane protein</topology>
    </subcellularLocation>
</comment>
<keyword evidence="5 6" id="KW-0472">Membrane</keyword>
<accession>A0A0Q9YZ29</accession>
<organism evidence="8">
    <name type="scientific">Candidatus Berkiella aquae</name>
    <dbReference type="NCBI Taxonomy" id="295108"/>
    <lineage>
        <taxon>Bacteria</taxon>
        <taxon>Pseudomonadati</taxon>
        <taxon>Pseudomonadota</taxon>
        <taxon>Gammaproteobacteria</taxon>
        <taxon>Candidatus Berkiellales</taxon>
        <taxon>Candidatus Berkiellaceae</taxon>
        <taxon>Candidatus Berkiella</taxon>
    </lineage>
</organism>
<evidence type="ECO:0000256" key="3">
    <source>
        <dbReference type="ARBA" id="ARBA00022692"/>
    </source>
</evidence>
<dbReference type="OrthoDB" id="5292592at2"/>
<dbReference type="GO" id="GO:0005886">
    <property type="term" value="C:plasma membrane"/>
    <property type="evidence" value="ECO:0007669"/>
    <property type="project" value="UniProtKB-SubCell"/>
</dbReference>
<protein>
    <submittedName>
        <fullName evidence="8">FtsX-like permease family protein</fullName>
    </submittedName>
</protein>
<reference evidence="8" key="1">
    <citation type="submission" date="2015-09" db="EMBL/GenBank/DDBJ databases">
        <title>Draft Genome Sequences of Two Novel Amoeba-resistant Intranuclear Bacteria, Candidatus Berkiella cookevillensis and Candidatus Berkiella aquae.</title>
        <authorList>
            <person name="Mehari Y.T."/>
            <person name="Arivett B.A."/>
            <person name="Farone A.L."/>
            <person name="Gunderson J.H."/>
            <person name="Farone M.B."/>
        </authorList>
    </citation>
    <scope>NUCLEOTIDE SEQUENCE [LARGE SCALE GENOMIC DNA]</scope>
    <source>
        <strain evidence="8">HT99</strain>
    </source>
</reference>
<feature type="transmembrane region" description="Helical" evidence="6">
    <location>
        <begin position="737"/>
        <end position="763"/>
    </location>
</feature>
<feature type="transmembrane region" description="Helical" evidence="6">
    <location>
        <begin position="414"/>
        <end position="439"/>
    </location>
</feature>
<comment type="caution">
    <text evidence="8">The sequence shown here is derived from an EMBL/GenBank/DDBJ whole genome shotgun (WGS) entry which is preliminary data.</text>
</comment>
<dbReference type="PANTHER" id="PTHR30287">
    <property type="entry name" value="MEMBRANE COMPONENT OF PREDICTED ABC SUPERFAMILY METABOLITE UPTAKE TRANSPORTER"/>
    <property type="match status" value="1"/>
</dbReference>
<feature type="domain" description="ABC3 transporter permease C-terminal" evidence="7">
    <location>
        <begin position="257"/>
        <end position="374"/>
    </location>
</feature>
<dbReference type="EMBL" id="LKAJ01000002">
    <property type="protein sequence ID" value="KRG22222.1"/>
    <property type="molecule type" value="Genomic_DNA"/>
</dbReference>
<keyword evidence="3 6" id="KW-0812">Transmembrane</keyword>
<evidence type="ECO:0000256" key="6">
    <source>
        <dbReference type="SAM" id="Phobius"/>
    </source>
</evidence>
<evidence type="ECO:0000313" key="8">
    <source>
        <dbReference type="EMBL" id="KRG22222.1"/>
    </source>
</evidence>
<evidence type="ECO:0000256" key="2">
    <source>
        <dbReference type="ARBA" id="ARBA00022475"/>
    </source>
</evidence>
<evidence type="ECO:0000259" key="7">
    <source>
        <dbReference type="Pfam" id="PF02687"/>
    </source>
</evidence>
<gene>
    <name evidence="8" type="ORF">HT99x_00641</name>
</gene>
<sequence>MIMRLALLQLWRSRARAEFRVLSVAMILAVFSVTLLSCLTQSLGHLFLKDATSLLGADLIIESAHPIPEKIKQTIEQEHIQYSQNVEFFSMLVVNDKLQLTNVNAISTPFPLQGELRISQADNKASVLKEAPPPGEIWLDRSLANKLEVKLNDAIQLGNMILKFTGIIEQRPLAMSGSNVLAPLCYVNMKDLAAMAVLQPGSRATYRLLLAGQENRQKNLQATLESEPLNEINWITPQSGRRGLGQTLATVERYVSLIMLIQVFLAGIAIALSAHQFSSGQKRQVALMRCLGASSRTIFAVHLLELCWLALIVVLIGIALGYAGALLLLKYAQTAGFYAATLNWQGGLLGALTGFILLLGFAFPPIYELKKISPAKIFQDNFVPDAGIHFLSYALAIVALAMLFFVFVSEPEVAFQLMIKSSILGAFIYVAAWGVWFLFEPLSRIGGLSWRFGVSYLIRHRSQTISQWLVFAFVIMLLMLVQIIKQDFIEQWRAQLPTQTPNYFLVNVQNEQLSSLQQWLDKHDIHDVTFYPVVRARMSHINGQEVGQNRGLSRPINLTWMEHIPNNNHVVAGNEWGPSLNGQAVVSVENGFAKRQQLKMGDTVSFQIEEDLVTAKIVQLRTLEWTSFTPNFFVIFPDNVLEKYAHSYITSIYVPKNQKPTLFALAKDYVEISIIDIDDILHSIRNMINQLSNALEGLLLIVFALGILIMYASLLSSLRERLQESAMLQILGAKKVFIGKLLMVEFGLLGLFSGLVGSAMAMILAKDLATRYFAMTFTLNIKWLFYGTLLSTAVIIVFGLVGARKVFRVSPLWLLRQSS</sequence>
<feature type="transmembrane region" description="Helical" evidence="6">
    <location>
        <begin position="298"/>
        <end position="328"/>
    </location>
</feature>
<dbReference type="PANTHER" id="PTHR30287:SF1">
    <property type="entry name" value="INNER MEMBRANE PROTEIN"/>
    <property type="match status" value="1"/>
</dbReference>
<feature type="transmembrane region" description="Helical" evidence="6">
    <location>
        <begin position="388"/>
        <end position="408"/>
    </location>
</feature>
<proteinExistence type="predicted"/>
<evidence type="ECO:0000256" key="1">
    <source>
        <dbReference type="ARBA" id="ARBA00004651"/>
    </source>
</evidence>
<feature type="domain" description="ABC3 transporter permease C-terminal" evidence="7">
    <location>
        <begin position="699"/>
        <end position="811"/>
    </location>
</feature>
<evidence type="ECO:0000256" key="4">
    <source>
        <dbReference type="ARBA" id="ARBA00022989"/>
    </source>
</evidence>
<feature type="transmembrane region" description="Helical" evidence="6">
    <location>
        <begin position="254"/>
        <end position="277"/>
    </location>
</feature>
<dbReference type="Pfam" id="PF02687">
    <property type="entry name" value="FtsX"/>
    <property type="match status" value="2"/>
</dbReference>
<feature type="transmembrane region" description="Helical" evidence="6">
    <location>
        <begin position="697"/>
        <end position="716"/>
    </location>
</feature>
<feature type="transmembrane region" description="Helical" evidence="6">
    <location>
        <begin position="348"/>
        <end position="367"/>
    </location>
</feature>
<keyword evidence="4 6" id="KW-1133">Transmembrane helix</keyword>
<evidence type="ECO:0000256" key="5">
    <source>
        <dbReference type="ARBA" id="ARBA00023136"/>
    </source>
</evidence>
<name>A0A0Q9YZ29_9GAMM</name>
<keyword evidence="2" id="KW-1003">Cell membrane</keyword>
<dbReference type="AlphaFoldDB" id="A0A0Q9YZ29"/>
<dbReference type="InterPro" id="IPR003838">
    <property type="entry name" value="ABC3_permease_C"/>
</dbReference>